<dbReference type="PANTHER" id="PTHR34825">
    <property type="entry name" value="CONSERVED PROTEIN, WITH A WEAK D-GALACTARATE DEHYDRATASE/ALTRONATE HYDROLASE DOMAIN"/>
    <property type="match status" value="1"/>
</dbReference>
<dbReference type="PANTHER" id="PTHR34825:SF2">
    <property type="entry name" value="AAA-ATPASE-LIKE DOMAIN-CONTAINING PROTEIN"/>
    <property type="match status" value="1"/>
</dbReference>
<accession>A0A397HWP6</accession>
<dbReference type="InterPro" id="IPR018631">
    <property type="entry name" value="AAA-ATPase-like_dom"/>
</dbReference>
<comment type="caution">
    <text evidence="2">The sequence shown here is derived from an EMBL/GenBank/DDBJ whole genome shotgun (WGS) entry which is preliminary data.</text>
</comment>
<evidence type="ECO:0000313" key="3">
    <source>
        <dbReference type="Proteomes" id="UP000266861"/>
    </source>
</evidence>
<reference evidence="2 3" key="1">
    <citation type="submission" date="2018-08" db="EMBL/GenBank/DDBJ databases">
        <title>Genome and evolution of the arbuscular mycorrhizal fungus Diversispora epigaea (formerly Glomus versiforme) and its bacterial endosymbionts.</title>
        <authorList>
            <person name="Sun X."/>
            <person name="Fei Z."/>
            <person name="Harrison M."/>
        </authorList>
    </citation>
    <scope>NUCLEOTIDE SEQUENCE [LARGE SCALE GENOMIC DNA]</scope>
    <source>
        <strain evidence="2 3">IT104</strain>
    </source>
</reference>
<sequence>MAFNKIIQDSLRLPKIFSIGSFNELREVGGYYLDKTHFISKIEDLNVRSIISLSPRRFGKTLFCSTLASYYNIKNKEKFKQLFSNLYIEKNPTPLATSFLIFNFTFYLLPTSKTDIFNYEFHSFLNSEIFMFMHRYKQELGNYYFRINEKTNALTNFLKLLKAVQSSGHKIYVFIDEYDANIKEALRYKTVSKIKLIESSFKQFYSCLKTACDKDIAYVFQTGVTSVDIAEFTTGFNISTDLILKEKFWNLYGFKKSEIESLLDNVFGNNFPSNIKEGIIKWLYENNEGYFFSPNQPEGIFNSSRILYYIHELIGKIEDIDYSNDTSTIIRKLTRFPPDPNTLPPSDKYLELLKNNKVET</sequence>
<dbReference type="Proteomes" id="UP000266861">
    <property type="component" value="Unassembled WGS sequence"/>
</dbReference>
<dbReference type="EMBL" id="PQFF01000276">
    <property type="protein sequence ID" value="RHZ67227.1"/>
    <property type="molecule type" value="Genomic_DNA"/>
</dbReference>
<dbReference type="OrthoDB" id="5380555at2759"/>
<gene>
    <name evidence="2" type="ORF">Glove_302g33</name>
</gene>
<dbReference type="Pfam" id="PF09820">
    <property type="entry name" value="AAA-ATPase_like"/>
    <property type="match status" value="1"/>
</dbReference>
<evidence type="ECO:0000259" key="1">
    <source>
        <dbReference type="Pfam" id="PF09820"/>
    </source>
</evidence>
<evidence type="ECO:0000313" key="2">
    <source>
        <dbReference type="EMBL" id="RHZ67227.1"/>
    </source>
</evidence>
<organism evidence="2 3">
    <name type="scientific">Diversispora epigaea</name>
    <dbReference type="NCBI Taxonomy" id="1348612"/>
    <lineage>
        <taxon>Eukaryota</taxon>
        <taxon>Fungi</taxon>
        <taxon>Fungi incertae sedis</taxon>
        <taxon>Mucoromycota</taxon>
        <taxon>Glomeromycotina</taxon>
        <taxon>Glomeromycetes</taxon>
        <taxon>Diversisporales</taxon>
        <taxon>Diversisporaceae</taxon>
        <taxon>Diversispora</taxon>
    </lineage>
</organism>
<dbReference type="InterPro" id="IPR027417">
    <property type="entry name" value="P-loop_NTPase"/>
</dbReference>
<protein>
    <recommendedName>
        <fullName evidence="1">AAA-ATPase-like domain-containing protein</fullName>
    </recommendedName>
</protein>
<name>A0A397HWP6_9GLOM</name>
<keyword evidence="3" id="KW-1185">Reference proteome</keyword>
<feature type="domain" description="AAA-ATPase-like" evidence="1">
    <location>
        <begin position="19"/>
        <end position="229"/>
    </location>
</feature>
<dbReference type="AlphaFoldDB" id="A0A397HWP6"/>
<proteinExistence type="predicted"/>
<dbReference type="Gene3D" id="3.40.50.300">
    <property type="entry name" value="P-loop containing nucleotide triphosphate hydrolases"/>
    <property type="match status" value="1"/>
</dbReference>
<dbReference type="STRING" id="1348612.A0A397HWP6"/>